<evidence type="ECO:0000256" key="3">
    <source>
        <dbReference type="HAMAP-Rule" id="MF_03014"/>
    </source>
</evidence>
<comment type="catalytic activity">
    <reaction evidence="3">
        <text>N-formyl-L-kynurenine + H2O = L-kynurenine + formate + H(+)</text>
        <dbReference type="Rhea" id="RHEA:13009"/>
        <dbReference type="ChEBI" id="CHEBI:15377"/>
        <dbReference type="ChEBI" id="CHEBI:15378"/>
        <dbReference type="ChEBI" id="CHEBI:15740"/>
        <dbReference type="ChEBI" id="CHEBI:57959"/>
        <dbReference type="ChEBI" id="CHEBI:58629"/>
        <dbReference type="EC" id="3.5.1.9"/>
    </reaction>
</comment>
<dbReference type="PANTHER" id="PTHR48081:SF33">
    <property type="entry name" value="KYNURENINE FORMAMIDASE"/>
    <property type="match status" value="1"/>
</dbReference>
<evidence type="ECO:0000256" key="4">
    <source>
        <dbReference type="SAM" id="MobiDB-lite"/>
    </source>
</evidence>
<comment type="function">
    <text evidence="3">Catalyzes the hydrolysis of N-formyl-L-kynurenine to L-kynurenine, the second step in the kynurenine pathway of tryptophan degradation. Kynurenine may be further oxidized to nicotinic acid, NAD(H) and NADP(H). Required for elimination of toxic metabolites.</text>
</comment>
<dbReference type="InterPro" id="IPR027519">
    <property type="entry name" value="KFase_ver/fungi-typ"/>
</dbReference>
<dbReference type="InterPro" id="IPR049492">
    <property type="entry name" value="BD-FAE-like_dom"/>
</dbReference>
<feature type="short sequence motif" description="HGGXW" evidence="3">
    <location>
        <begin position="184"/>
        <end position="188"/>
    </location>
</feature>
<feature type="domain" description="BD-FAE-like" evidence="5">
    <location>
        <begin position="247"/>
        <end position="390"/>
    </location>
</feature>
<gene>
    <name evidence="6" type="ORF">HYFRA_00013321</name>
</gene>
<dbReference type="GO" id="GO:0004061">
    <property type="term" value="F:arylformamidase activity"/>
    <property type="evidence" value="ECO:0007669"/>
    <property type="project" value="UniProtKB-UniRule"/>
</dbReference>
<evidence type="ECO:0000313" key="6">
    <source>
        <dbReference type="EMBL" id="CAG8961375.1"/>
    </source>
</evidence>
<sequence length="433" mass="48210">MNFGFSRHRIEGALGFGAMACPAATLPFKLWWRSLRLALGWWQKQSGGRQDSTTHCHPTASLPLTSHILGPTMSVVMPPCQCLGSTQAQGEQGEQAEQGQQAEQAEVRLVEFWGSATKAVAVTLYASATATATRMASTSISGLPDDLIQEEFSYGDHDLQTLTVVQPREKGLWNDHGRWIVYIHGGAWRDPLVTDKSIYPTIQHLLEDSTKKELLQSHIAGIASISYRLSPHPDYPQDETTPPNELRDAKHPDHLKDVLTAIEFLQSKYEFGQNYILMGHSCGATLALHTLMQQDILQEPESRLSHYPSIVVGVSGIYDMSLLCENHSEIPAYRDFTIGAFGDDPKTWDRLSPAKFADFTKSFPADGKLFLFHSIGDELIDVAQIDAMKDRFRRSCAELPLEVSKEMLNDEHDEIWARGTGMAKVVVMVLESL</sequence>
<comment type="similarity">
    <text evidence="3">Belongs to the kynurenine formamidase family.</text>
</comment>
<dbReference type="SUPFAM" id="SSF53474">
    <property type="entry name" value="alpha/beta-Hydrolases"/>
    <property type="match status" value="1"/>
</dbReference>
<dbReference type="EMBL" id="CAJVRL010000108">
    <property type="protein sequence ID" value="CAG8961375.1"/>
    <property type="molecule type" value="Genomic_DNA"/>
</dbReference>
<dbReference type="EC" id="3.5.1.9" evidence="3"/>
<comment type="domain">
    <text evidence="3">The main chain amide nitrogen atoms of the second glycine and its adjacent residue in the HGGXW motif define the oxyanion hole, and stabilize the oxyanion that forms during the nucleophilic attack by the catalytic serine during substrate cleavage.</text>
</comment>
<comment type="subunit">
    <text evidence="3">Homodimer.</text>
</comment>
<reference evidence="6" key="1">
    <citation type="submission" date="2021-07" db="EMBL/GenBank/DDBJ databases">
        <authorList>
            <person name="Durling M."/>
        </authorList>
    </citation>
    <scope>NUCLEOTIDE SEQUENCE</scope>
</reference>
<dbReference type="PANTHER" id="PTHR48081">
    <property type="entry name" value="AB HYDROLASE SUPERFAMILY PROTEIN C4A8.06C"/>
    <property type="match status" value="1"/>
</dbReference>
<keyword evidence="1 3" id="KW-0378">Hydrolase</keyword>
<feature type="active site" evidence="3">
    <location>
        <position position="412"/>
    </location>
</feature>
<dbReference type="Proteomes" id="UP000696280">
    <property type="component" value="Unassembled WGS sequence"/>
</dbReference>
<evidence type="ECO:0000256" key="2">
    <source>
        <dbReference type="ARBA" id="ARBA00023079"/>
    </source>
</evidence>
<dbReference type="GO" id="GO:0019441">
    <property type="term" value="P:L-tryptophan catabolic process to kynurenine"/>
    <property type="evidence" value="ECO:0007669"/>
    <property type="project" value="UniProtKB-UniRule"/>
</dbReference>
<comment type="pathway">
    <text evidence="3">Amino-acid degradation; L-tryptophan degradation via kynurenine pathway; L-kynurenine from L-tryptophan: step 2/2.</text>
</comment>
<dbReference type="HAMAP" id="MF_03014">
    <property type="entry name" value="KFase"/>
    <property type="match status" value="1"/>
</dbReference>
<organism evidence="6 7">
    <name type="scientific">Hymenoscyphus fraxineus</name>
    <dbReference type="NCBI Taxonomy" id="746836"/>
    <lineage>
        <taxon>Eukaryota</taxon>
        <taxon>Fungi</taxon>
        <taxon>Dikarya</taxon>
        <taxon>Ascomycota</taxon>
        <taxon>Pezizomycotina</taxon>
        <taxon>Leotiomycetes</taxon>
        <taxon>Helotiales</taxon>
        <taxon>Helotiaceae</taxon>
        <taxon>Hymenoscyphus</taxon>
    </lineage>
</organism>
<proteinExistence type="inferred from homology"/>
<dbReference type="AlphaFoldDB" id="A0A9N9L6N4"/>
<feature type="region of interest" description="Disordered" evidence="4">
    <location>
        <begin position="230"/>
        <end position="249"/>
    </location>
</feature>
<accession>A0A9N9L6N4</accession>
<evidence type="ECO:0000256" key="1">
    <source>
        <dbReference type="ARBA" id="ARBA00022801"/>
    </source>
</evidence>
<feature type="active site" description="Nucleophile" evidence="3">
    <location>
        <position position="281"/>
    </location>
</feature>
<evidence type="ECO:0000259" key="5">
    <source>
        <dbReference type="Pfam" id="PF20434"/>
    </source>
</evidence>
<keyword evidence="2 3" id="KW-0823">Tryptophan catabolism</keyword>
<dbReference type="Pfam" id="PF20434">
    <property type="entry name" value="BD-FAE"/>
    <property type="match status" value="1"/>
</dbReference>
<keyword evidence="7" id="KW-1185">Reference proteome</keyword>
<dbReference type="OrthoDB" id="420264at2759"/>
<evidence type="ECO:0000313" key="7">
    <source>
        <dbReference type="Proteomes" id="UP000696280"/>
    </source>
</evidence>
<dbReference type="Gene3D" id="3.40.50.1820">
    <property type="entry name" value="alpha/beta hydrolase"/>
    <property type="match status" value="1"/>
</dbReference>
<comment type="caution">
    <text evidence="6">The sequence shown here is derived from an EMBL/GenBank/DDBJ whole genome shotgun (WGS) entry which is preliminary data.</text>
</comment>
<dbReference type="InterPro" id="IPR050300">
    <property type="entry name" value="GDXG_lipolytic_enzyme"/>
</dbReference>
<name>A0A9N9L6N4_9HELO</name>
<dbReference type="InterPro" id="IPR029058">
    <property type="entry name" value="AB_hydrolase_fold"/>
</dbReference>
<dbReference type="GO" id="GO:0034354">
    <property type="term" value="P:'de novo' NAD+ biosynthetic process from L-tryptophan"/>
    <property type="evidence" value="ECO:0007669"/>
    <property type="project" value="UniProtKB-UniRule"/>
</dbReference>
<protein>
    <recommendedName>
        <fullName evidence="3">Kynurenine formamidase</fullName>
        <shortName evidence="3">KFA</shortName>
        <shortName evidence="3">KFase</shortName>
        <ecNumber evidence="3">3.5.1.9</ecNumber>
    </recommendedName>
    <alternativeName>
        <fullName evidence="3">Arylformamidase</fullName>
    </alternativeName>
    <alternativeName>
        <fullName evidence="3">N-formylkynurenine formamidase</fullName>
        <shortName evidence="3">FKF</shortName>
    </alternativeName>
</protein>
<feature type="active site" evidence="3">
    <location>
        <position position="377"/>
    </location>
</feature>